<feature type="compositionally biased region" description="Low complexity" evidence="1">
    <location>
        <begin position="1352"/>
        <end position="1373"/>
    </location>
</feature>
<sequence>MMAMVEDQAPELSSQDLRTAARLVAAWHPPTAREAVAPAAAAVTDALADRALEGMLEGTLDGSSTAAPGSGGSDTAAEAAVLAEALEALRPWVMFRGGPEFRTLGRSSYEEAEYVDGDDGSGDDEASREASARNAVAALLRWPGVAGAAEPAALHAVVSAAAAYGVEVPRDLARAAASLASMASTSLPAAALAARLIAGSARSGSAAAGRSGAASSSGSVAPGDAPAPGGLGAAAATATGSGTGELLTDREVRSLAAARLEPKLGPAQHTAFLAALQEVSVLAGGAAGGGEGLLVALGSAAPGLGPDALALAMECAAAAVPTDGAFGGGGGAATAEDKRAAAVRQLLSGAVVVAARGPGPECSPTQLCQLAAAAVRLHRAARGADGAVGQAAVESVLTAVRHATLTDASIQAAAALVAAVVPHTEAVLAATPEGAAPAADGTGLRTAVPVPAGLLDVLLSHMAKSTAEADARIEAEASQASAAVETDSDVDVAGFGTTISASPHRRTAPTLVPRLSYEQATAVLAAITAAAEEAPPPKAAAAAAATTAPASGASAPPAHPPLSAHRVETLRAAGIVAARALVPTVPRLDAACSTRLLHLLGRAARAGVRPNHPPLLWALHERLRVLAYSLSSSAALEALRGCVALRWRPTVLIRELLQPLLRKLQAAAGVEAPDEEGLRGRGSRDSGGAAEGAAAGGWSPAEVKEALVLLACLGSRGQMPASVLKYGMSYVLESHAVAVAAPPTPFASTLAGRGGAKPEAVAAAGPAGGRLSPEDASQLLWVCVALRYRGVTVLRPLMHLLLQTPASSVPVRAVAQAVWAAARLGVVGERLVRWAFACCQGAGKLSSAPPQSLAMLCWGLGRLGVRPPRAFLAAVGSAALAQLSAYRPQELSTLLFMLATWGARLGLGPGATDGTAAGVRQVVRHVVAHRDEYDAPALCNAVWALQRLAPAPSASGQDPAAAEVEAAEAEAGPLDAAALAAVESRLLEFFPPHSDTSVANRIPDHQLLRFFDACAGAGTHRPSRLLAAYTAGLRRRLDALSASLGGNASTADVAAAADRRCRFLWAAATSLSRLGVRDPRLLSSLELACERLQRLLAVRPAAMAGVLYGMATLNYFPSHWADRGLLRSAGLALKEADVRESGLILEAMGKWRPDLEAAAAVAGAAAAAAADGQGNGTGAAAGGPPARPNDPAKLAQRLDLMRSVTVARLTELLVPPPAPPPAPAAAAGPDQAAAARLPVAPPAAAAAATVTLDDAMRLLTALASLRWSCPPVASALLAAAAELPARRRRRVPELTTLLWALAALRQDSPELLDDLQVALMGLPRQRPLSEEMALLESGRAADLAAAAKQEPAAAAAATAPEAEATTATATAERAAAKAEAEAEPEVVAATNGNGNGNGNHEAATAAETTSPRATSVPVGAPPTDELLVRPPKPAAAASDGAAAPATFDPAAATAAAAAAVNQRHEALMFAAGRGRIATEPWQPVDVFKALWAAAKMNRHPGPQILAAAERSWMSLTEPAAEGDAAAAGAAAGAARPPLHAVTGLLWSLAVFRHHNGSFARSLAEQLAARLSEEEAAFGRQAMQVAACLLAAQADRVDSPLNTALPAEARSRLVAAWRARLAARVATPPNRYQADLVGVLRKMGLVAAPNVATPDGCVLVDVAVALPPASPAAASAAAAAAAAAGGAPQPRLLALELMGRHNCAANSPRVMGEAVIKYRLLQARGYLVVPIPCAEWDRIGHQDVWSKMVYLQSKIDRRTAGPMGGAFGAREGASEAGGANGGAEAAESIRRQAPKPLQAPVERVSAVVSAAVGPNGGDEAPLWWSE</sequence>
<dbReference type="InterPro" id="IPR013584">
    <property type="entry name" value="RAP"/>
</dbReference>
<feature type="region of interest" description="Disordered" evidence="1">
    <location>
        <begin position="208"/>
        <end position="235"/>
    </location>
</feature>
<feature type="compositionally biased region" description="Low complexity" evidence="1">
    <location>
        <begin position="1385"/>
        <end position="1409"/>
    </location>
</feature>
<organism evidence="3 4">
    <name type="scientific">Edaphochlamys debaryana</name>
    <dbReference type="NCBI Taxonomy" id="47281"/>
    <lineage>
        <taxon>Eukaryota</taxon>
        <taxon>Viridiplantae</taxon>
        <taxon>Chlorophyta</taxon>
        <taxon>core chlorophytes</taxon>
        <taxon>Chlorophyceae</taxon>
        <taxon>CS clade</taxon>
        <taxon>Chlamydomonadales</taxon>
        <taxon>Chlamydomonadales incertae sedis</taxon>
        <taxon>Edaphochlamys</taxon>
    </lineage>
</organism>
<proteinExistence type="predicted"/>
<keyword evidence="4" id="KW-1185">Reference proteome</keyword>
<gene>
    <name evidence="3" type="ORF">HYH03_001758</name>
</gene>
<feature type="region of interest" description="Disordered" evidence="1">
    <location>
        <begin position="1172"/>
        <end position="1191"/>
    </location>
</feature>
<reference evidence="3" key="1">
    <citation type="journal article" date="2020" name="bioRxiv">
        <title>Comparative genomics of Chlamydomonas.</title>
        <authorList>
            <person name="Craig R.J."/>
            <person name="Hasan A.R."/>
            <person name="Ness R.W."/>
            <person name="Keightley P.D."/>
        </authorList>
    </citation>
    <scope>NUCLEOTIDE SEQUENCE</scope>
    <source>
        <strain evidence="3">CCAP 11/70</strain>
    </source>
</reference>
<dbReference type="EMBL" id="JAEHOE010000004">
    <property type="protein sequence ID" value="KAG2500176.1"/>
    <property type="molecule type" value="Genomic_DNA"/>
</dbReference>
<feature type="region of interest" description="Disordered" evidence="1">
    <location>
        <begin position="1352"/>
        <end position="1441"/>
    </location>
</feature>
<evidence type="ECO:0000259" key="2">
    <source>
        <dbReference type="PROSITE" id="PS51286"/>
    </source>
</evidence>
<comment type="caution">
    <text evidence="3">The sequence shown here is derived from an EMBL/GenBank/DDBJ whole genome shotgun (WGS) entry which is preliminary data.</text>
</comment>
<evidence type="ECO:0000256" key="1">
    <source>
        <dbReference type="SAM" id="MobiDB-lite"/>
    </source>
</evidence>
<evidence type="ECO:0000313" key="3">
    <source>
        <dbReference type="EMBL" id="KAG2500176.1"/>
    </source>
</evidence>
<dbReference type="PROSITE" id="PS51286">
    <property type="entry name" value="RAP"/>
    <property type="match status" value="1"/>
</dbReference>
<dbReference type="Proteomes" id="UP000612055">
    <property type="component" value="Unassembled WGS sequence"/>
</dbReference>
<evidence type="ECO:0000313" key="4">
    <source>
        <dbReference type="Proteomes" id="UP000612055"/>
    </source>
</evidence>
<feature type="region of interest" description="Disordered" evidence="1">
    <location>
        <begin position="1767"/>
        <end position="1796"/>
    </location>
</feature>
<feature type="compositionally biased region" description="Low complexity" evidence="1">
    <location>
        <begin position="1767"/>
        <end position="1785"/>
    </location>
</feature>
<feature type="region of interest" description="Disordered" evidence="1">
    <location>
        <begin position="672"/>
        <end position="695"/>
    </location>
</feature>
<feature type="domain" description="RAP" evidence="2">
    <location>
        <begin position="1692"/>
        <end position="1752"/>
    </location>
</feature>
<dbReference type="OrthoDB" id="552239at2759"/>
<accession>A0A835YCN2</accession>
<feature type="compositionally biased region" description="Low complexity" evidence="1">
    <location>
        <begin position="686"/>
        <end position="695"/>
    </location>
</feature>
<protein>
    <recommendedName>
        <fullName evidence="2">RAP domain-containing protein</fullName>
    </recommendedName>
</protein>
<name>A0A835YCN2_9CHLO</name>